<keyword evidence="2" id="KW-1185">Reference proteome</keyword>
<name>A0A4R6TW78_9BURK</name>
<organism evidence="1 2">
    <name type="scientific">Tepidicella xavieri</name>
    <dbReference type="NCBI Taxonomy" id="360241"/>
    <lineage>
        <taxon>Bacteria</taxon>
        <taxon>Pseudomonadati</taxon>
        <taxon>Pseudomonadota</taxon>
        <taxon>Betaproteobacteria</taxon>
        <taxon>Burkholderiales</taxon>
        <taxon>Tepidicella</taxon>
    </lineage>
</organism>
<proteinExistence type="predicted"/>
<gene>
    <name evidence="1" type="ORF">DFR43_12612</name>
</gene>
<evidence type="ECO:0000313" key="1">
    <source>
        <dbReference type="EMBL" id="TDQ37496.1"/>
    </source>
</evidence>
<evidence type="ECO:0000313" key="2">
    <source>
        <dbReference type="Proteomes" id="UP000295510"/>
    </source>
</evidence>
<dbReference type="EMBL" id="SNYL01000026">
    <property type="protein sequence ID" value="TDQ37496.1"/>
    <property type="molecule type" value="Genomic_DNA"/>
</dbReference>
<reference evidence="1 2" key="1">
    <citation type="submission" date="2019-03" db="EMBL/GenBank/DDBJ databases">
        <title>Genomic Encyclopedia of Type Strains, Phase IV (KMG-IV): sequencing the most valuable type-strain genomes for metagenomic binning, comparative biology and taxonomic classification.</title>
        <authorList>
            <person name="Goeker M."/>
        </authorList>
    </citation>
    <scope>NUCLEOTIDE SEQUENCE [LARGE SCALE GENOMIC DNA]</scope>
    <source>
        <strain evidence="1 2">DSM 19605</strain>
    </source>
</reference>
<protein>
    <submittedName>
        <fullName evidence="1">Uncharacterized protein</fullName>
    </submittedName>
</protein>
<dbReference type="AlphaFoldDB" id="A0A4R6TW78"/>
<accession>A0A4R6TW78</accession>
<dbReference type="Proteomes" id="UP000295510">
    <property type="component" value="Unassembled WGS sequence"/>
</dbReference>
<comment type="caution">
    <text evidence="1">The sequence shown here is derived from an EMBL/GenBank/DDBJ whole genome shotgun (WGS) entry which is preliminary data.</text>
</comment>
<sequence length="46" mass="5395">MLERSIYAKQEETGGSRATLKALYHRHTHEVRLLQPDRHRQGAPQQ</sequence>